<evidence type="ECO:0000313" key="14">
    <source>
        <dbReference type="Proteomes" id="UP000006319"/>
    </source>
</evidence>
<evidence type="ECO:0000313" key="13">
    <source>
        <dbReference type="EMBL" id="GAB69112.1"/>
    </source>
</evidence>
<evidence type="ECO:0000256" key="1">
    <source>
        <dbReference type="ARBA" id="ARBA00012513"/>
    </source>
</evidence>
<keyword evidence="5" id="KW-0547">Nucleotide-binding</keyword>
<dbReference type="PROSITE" id="PS00108">
    <property type="entry name" value="PROTEIN_KINASE_ST"/>
    <property type="match status" value="1"/>
</dbReference>
<feature type="region of interest" description="Disordered" evidence="11">
    <location>
        <begin position="830"/>
        <end position="888"/>
    </location>
</feature>
<dbReference type="EC" id="2.7.11.1" evidence="1"/>
<dbReference type="GeneID" id="14695494"/>
<dbReference type="Gene3D" id="1.10.510.10">
    <property type="entry name" value="Transferase(Phosphotransferase) domain 1"/>
    <property type="match status" value="1"/>
</dbReference>
<dbReference type="PhylomeDB" id="K6VIC2"/>
<accession>K6VIC2</accession>
<dbReference type="RefSeq" id="XP_004225059.1">
    <property type="nucleotide sequence ID" value="XM_004225011.1"/>
</dbReference>
<protein>
    <recommendedName>
        <fullName evidence="1">non-specific serine/threonine protein kinase</fullName>
        <ecNumber evidence="1">2.7.11.1</ecNumber>
    </recommendedName>
</protein>
<keyword evidence="2" id="KW-0723">Serine/threonine-protein kinase</keyword>
<evidence type="ECO:0000256" key="6">
    <source>
        <dbReference type="ARBA" id="ARBA00022777"/>
    </source>
</evidence>
<dbReference type="GO" id="GO:0005524">
    <property type="term" value="F:ATP binding"/>
    <property type="evidence" value="ECO:0007669"/>
    <property type="project" value="UniProtKB-KW"/>
</dbReference>
<feature type="compositionally biased region" description="Basic and acidic residues" evidence="11">
    <location>
        <begin position="618"/>
        <end position="634"/>
    </location>
</feature>
<keyword evidence="3" id="KW-0132">Cell division</keyword>
<dbReference type="CDD" id="cd08217">
    <property type="entry name" value="STKc_Nek2"/>
    <property type="match status" value="1"/>
</dbReference>
<dbReference type="Gene3D" id="3.30.200.20">
    <property type="entry name" value="Phosphorylase Kinase, domain 1"/>
    <property type="match status" value="1"/>
</dbReference>
<keyword evidence="14" id="KW-1185">Reference proteome</keyword>
<dbReference type="eggNOG" id="KOG1826">
    <property type="taxonomic scope" value="Eukaryota"/>
</dbReference>
<dbReference type="Proteomes" id="UP000006319">
    <property type="component" value="Chromosome 14"/>
</dbReference>
<feature type="domain" description="Protein kinase" evidence="12">
    <location>
        <begin position="15"/>
        <end position="298"/>
    </location>
</feature>
<dbReference type="SMART" id="SM00220">
    <property type="entry name" value="S_TKc"/>
    <property type="match status" value="1"/>
</dbReference>
<dbReference type="InterPro" id="IPR008271">
    <property type="entry name" value="Ser/Thr_kinase_AS"/>
</dbReference>
<dbReference type="PANTHER" id="PTHR43671">
    <property type="entry name" value="SERINE/THREONINE-PROTEIN KINASE NEK"/>
    <property type="match status" value="1"/>
</dbReference>
<dbReference type="KEGG" id="pcy:PCYB_145400"/>
<evidence type="ECO:0000256" key="7">
    <source>
        <dbReference type="ARBA" id="ARBA00022840"/>
    </source>
</evidence>
<evidence type="ECO:0000256" key="10">
    <source>
        <dbReference type="ARBA" id="ARBA00048679"/>
    </source>
</evidence>
<sequence>MPSKYDDGESRLNEYEVIKKIGNGRFGEVFLVKHKRTQEFFCWKAISYRGLKEREKSQLVIEVNVMRELKHKNIVRYIDRFLNKANQKLYILMEFCDAGDLSRNIQKCYKMFGKIEEHAIVDITRQLLHALAYCHNLKDGPNGERVLHRDLKPQNIFLSTGIRHIGKITAQANSLNGRPIAKIGDFGLSKNIGIESMAHSCVGTPYYWSPELLLHETKSYDDKSDMWALGCIIYELCSGKTPFHKANNFSQLISELKRGPELPIKGKSKDLNMLIKNLLSLSAKERPSALQCLGYQIIKSVGPPGGGVVGVAGVAAGVGVGAGIGAGVGVGAGAGVAVAATPGAVVTRRNPSKEHAGLQLATMENGKNVEAANYVISPNVLMNQRNDEQRGRRSSSCVSRQSANNVTSKDDRKYPQDGATNCHAVNGHYGGRVDKGHAERTRIEKENAQRKALEMKILEKKRIERLERERVERLERERVERLERDRVERLERDRVERLERDRVERLERDRVERMERDRVERLERERVDRLERERVDRLERERVDRLERERVDRLERERADRLERDRLEKARRNSYFLKGMENGPNGGGGPADGPSVGASDRRSHSGVRSSIQSSARSGVHESVRSGVHESVRSGVHESVRSVVHDSVRSGVHDSVRNGIPDHVRKSTSSASNVEGMGNGRALPPNQGTHGGTFSRAKDTNDHVSNYKPYIYDSRKAKNYQETFDRSDLHGYMKNSSITTTVPSSHIMQTQGNKAVSVNSKYLGGGGYGGYSNHAATGQYITNSVESAKYRDHSKYSVGLAENAKEMYKETVNSICSTESQYERVYNRSNRGVHAHSGSGSGSSGGGRSVAGGRSGDGGRSAAGGRSGDGGRSCAGGRSDDRDGGTCKSNRVSNIYFNDNARRSVSALPHMNVINAKKCGMYNNTCDEGTLSKKSAEVDRSYKHLEKDREYLLEKRKMLVEKEKGIYDRMRHNNDYAYAAVRGFDRGEDKKPNELDRRNRSLSMCMNEQEKRRDSSTYNMKKEYHEQQERGEPGSSYTVQKRNMYALKNFAHNGPDAYTCR</sequence>
<keyword evidence="8" id="KW-0131">Cell cycle</keyword>
<feature type="compositionally biased region" description="Polar residues" evidence="11">
    <location>
        <begin position="606"/>
        <end position="616"/>
    </location>
</feature>
<dbReference type="VEuPathDB" id="PlasmoDB:PCYB_145400"/>
<dbReference type="GO" id="GO:0051301">
    <property type="term" value="P:cell division"/>
    <property type="evidence" value="ECO:0007669"/>
    <property type="project" value="UniProtKB-KW"/>
</dbReference>
<feature type="compositionally biased region" description="Basic and acidic residues" evidence="11">
    <location>
        <begin position="651"/>
        <end position="664"/>
    </location>
</feature>
<dbReference type="PANTHER" id="PTHR43671:SF13">
    <property type="entry name" value="SERINE_THREONINE-PROTEIN KINASE NEK2"/>
    <property type="match status" value="1"/>
</dbReference>
<dbReference type="AlphaFoldDB" id="K6VIC2"/>
<feature type="region of interest" description="Disordered" evidence="11">
    <location>
        <begin position="575"/>
        <end position="634"/>
    </location>
</feature>
<dbReference type="InterPro" id="IPR000719">
    <property type="entry name" value="Prot_kinase_dom"/>
</dbReference>
<dbReference type="InterPro" id="IPR011009">
    <property type="entry name" value="Kinase-like_dom_sf"/>
</dbReference>
<gene>
    <name evidence="13" type="ORF">PCYB_145400</name>
</gene>
<dbReference type="GO" id="GO:0005634">
    <property type="term" value="C:nucleus"/>
    <property type="evidence" value="ECO:0007669"/>
    <property type="project" value="UniProtKB-ARBA"/>
</dbReference>
<evidence type="ECO:0000256" key="4">
    <source>
        <dbReference type="ARBA" id="ARBA00022679"/>
    </source>
</evidence>
<dbReference type="GO" id="GO:0007059">
    <property type="term" value="P:chromosome segregation"/>
    <property type="evidence" value="ECO:0007669"/>
    <property type="project" value="UniProtKB-ARBA"/>
</dbReference>
<evidence type="ECO:0000256" key="9">
    <source>
        <dbReference type="ARBA" id="ARBA00047899"/>
    </source>
</evidence>
<feature type="compositionally biased region" description="Gly residues" evidence="11">
    <location>
        <begin position="838"/>
        <end position="873"/>
    </location>
</feature>
<evidence type="ECO:0000256" key="5">
    <source>
        <dbReference type="ARBA" id="ARBA00022741"/>
    </source>
</evidence>
<feature type="compositionally biased region" description="Basic and acidic residues" evidence="11">
    <location>
        <begin position="1007"/>
        <end position="1031"/>
    </location>
</feature>
<comment type="catalytic activity">
    <reaction evidence="10">
        <text>L-seryl-[protein] + ATP = O-phospho-L-seryl-[protein] + ADP + H(+)</text>
        <dbReference type="Rhea" id="RHEA:17989"/>
        <dbReference type="Rhea" id="RHEA-COMP:9863"/>
        <dbReference type="Rhea" id="RHEA-COMP:11604"/>
        <dbReference type="ChEBI" id="CHEBI:15378"/>
        <dbReference type="ChEBI" id="CHEBI:29999"/>
        <dbReference type="ChEBI" id="CHEBI:30616"/>
        <dbReference type="ChEBI" id="CHEBI:83421"/>
        <dbReference type="ChEBI" id="CHEBI:456216"/>
        <dbReference type="EC" id="2.7.11.1"/>
    </reaction>
</comment>
<feature type="region of interest" description="Disordered" evidence="11">
    <location>
        <begin position="651"/>
        <end position="703"/>
    </location>
</feature>
<dbReference type="GO" id="GO:0004674">
    <property type="term" value="F:protein serine/threonine kinase activity"/>
    <property type="evidence" value="ECO:0007669"/>
    <property type="project" value="UniProtKB-KW"/>
</dbReference>
<evidence type="ECO:0000256" key="3">
    <source>
        <dbReference type="ARBA" id="ARBA00022618"/>
    </source>
</evidence>
<evidence type="ECO:0000256" key="11">
    <source>
        <dbReference type="SAM" id="MobiDB-lite"/>
    </source>
</evidence>
<reference evidence="13 14" key="1">
    <citation type="journal article" date="2012" name="Nat. Genet.">
        <title>Plasmodium cynomolgi genome sequences provide insight into Plasmodium vivax and the monkey malaria clade.</title>
        <authorList>
            <person name="Tachibana S."/>
            <person name="Sullivan S.A."/>
            <person name="Kawai S."/>
            <person name="Nakamura S."/>
            <person name="Kim H.R."/>
            <person name="Goto N."/>
            <person name="Arisue N."/>
            <person name="Palacpac N.M.Q."/>
            <person name="Honma H."/>
            <person name="Yagi M."/>
            <person name="Tougan T."/>
            <person name="Katakai Y."/>
            <person name="Kaneko O."/>
            <person name="Mita T."/>
            <person name="Kita K."/>
            <person name="Yasutomi Y."/>
            <person name="Sutton P.L."/>
            <person name="Shakhbatyan R."/>
            <person name="Horii T."/>
            <person name="Yasunaga T."/>
            <person name="Barnwell J.W."/>
            <person name="Escalante A.A."/>
            <person name="Carlton J.M."/>
            <person name="Tanabe K."/>
        </authorList>
    </citation>
    <scope>NUCLEOTIDE SEQUENCE [LARGE SCALE GENOMIC DNA]</scope>
    <source>
        <strain evidence="13 14">B</strain>
    </source>
</reference>
<dbReference type="InterPro" id="IPR050660">
    <property type="entry name" value="NEK_Ser/Thr_kinase"/>
</dbReference>
<keyword evidence="6 13" id="KW-0418">Kinase</keyword>
<comment type="catalytic activity">
    <reaction evidence="9">
        <text>L-threonyl-[protein] + ATP = O-phospho-L-threonyl-[protein] + ADP + H(+)</text>
        <dbReference type="Rhea" id="RHEA:46608"/>
        <dbReference type="Rhea" id="RHEA-COMP:11060"/>
        <dbReference type="Rhea" id="RHEA-COMP:11605"/>
        <dbReference type="ChEBI" id="CHEBI:15378"/>
        <dbReference type="ChEBI" id="CHEBI:30013"/>
        <dbReference type="ChEBI" id="CHEBI:30616"/>
        <dbReference type="ChEBI" id="CHEBI:61977"/>
        <dbReference type="ChEBI" id="CHEBI:456216"/>
        <dbReference type="EC" id="2.7.11.1"/>
    </reaction>
</comment>
<evidence type="ECO:0000259" key="12">
    <source>
        <dbReference type="PROSITE" id="PS50011"/>
    </source>
</evidence>
<feature type="region of interest" description="Disordered" evidence="11">
    <location>
        <begin position="1007"/>
        <end position="1036"/>
    </location>
</feature>
<proteinExistence type="predicted"/>
<evidence type="ECO:0000256" key="8">
    <source>
        <dbReference type="ARBA" id="ARBA00023306"/>
    </source>
</evidence>
<dbReference type="SUPFAM" id="SSF56112">
    <property type="entry name" value="Protein kinase-like (PK-like)"/>
    <property type="match status" value="1"/>
</dbReference>
<dbReference type="Pfam" id="PF00069">
    <property type="entry name" value="Pkinase"/>
    <property type="match status" value="1"/>
</dbReference>
<dbReference type="EMBL" id="DF157106">
    <property type="protein sequence ID" value="GAB69112.1"/>
    <property type="molecule type" value="Genomic_DNA"/>
</dbReference>
<dbReference type="GO" id="GO:0000278">
    <property type="term" value="P:mitotic cell cycle"/>
    <property type="evidence" value="ECO:0007669"/>
    <property type="project" value="UniProtKB-ARBA"/>
</dbReference>
<name>K6VIC2_PLACD</name>
<dbReference type="PROSITE" id="PS50011">
    <property type="entry name" value="PROTEIN_KINASE_DOM"/>
    <property type="match status" value="1"/>
</dbReference>
<evidence type="ECO:0000256" key="2">
    <source>
        <dbReference type="ARBA" id="ARBA00022527"/>
    </source>
</evidence>
<dbReference type="FunFam" id="3.30.200.20:FF:000151">
    <property type="entry name" value="G2-specific protein kinase nimA"/>
    <property type="match status" value="1"/>
</dbReference>
<feature type="region of interest" description="Disordered" evidence="11">
    <location>
        <begin position="381"/>
        <end position="437"/>
    </location>
</feature>
<dbReference type="OrthoDB" id="248923at2759"/>
<feature type="compositionally biased region" description="Polar residues" evidence="11">
    <location>
        <begin position="394"/>
        <end position="407"/>
    </location>
</feature>
<keyword evidence="4" id="KW-0808">Transferase</keyword>
<organism evidence="13 14">
    <name type="scientific">Plasmodium cynomolgi (strain B)</name>
    <dbReference type="NCBI Taxonomy" id="1120755"/>
    <lineage>
        <taxon>Eukaryota</taxon>
        <taxon>Sar</taxon>
        <taxon>Alveolata</taxon>
        <taxon>Apicomplexa</taxon>
        <taxon>Aconoidasida</taxon>
        <taxon>Haemosporida</taxon>
        <taxon>Plasmodiidae</taxon>
        <taxon>Plasmodium</taxon>
        <taxon>Plasmodium (Plasmodium)</taxon>
    </lineage>
</organism>
<dbReference type="OMA" id="RNIQKCY"/>
<keyword evidence="7" id="KW-0067">ATP-binding</keyword>